<dbReference type="EMBL" id="NMPM01000024">
    <property type="protein sequence ID" value="PAV26408.1"/>
    <property type="molecule type" value="Genomic_DNA"/>
</dbReference>
<keyword evidence="3" id="KW-1185">Reference proteome</keyword>
<dbReference type="Pfam" id="PF14539">
    <property type="entry name" value="DUF4442"/>
    <property type="match status" value="1"/>
</dbReference>
<gene>
    <name evidence="2" type="ORF">C8D92_102189</name>
    <name evidence="1" type="ORF">CF392_06135</name>
</gene>
<dbReference type="Proteomes" id="UP000218332">
    <property type="component" value="Unassembled WGS sequence"/>
</dbReference>
<comment type="caution">
    <text evidence="1">The sequence shown here is derived from an EMBL/GenBank/DDBJ whole genome shotgun (WGS) entry which is preliminary data.</text>
</comment>
<evidence type="ECO:0000313" key="2">
    <source>
        <dbReference type="EMBL" id="PVY78153.1"/>
    </source>
</evidence>
<dbReference type="RefSeq" id="WP_095610582.1">
    <property type="nucleotide sequence ID" value="NZ_NMPM01000024.1"/>
</dbReference>
<reference evidence="2 4" key="2">
    <citation type="submission" date="2018-04" db="EMBL/GenBank/DDBJ databases">
        <title>Genomic Encyclopedia of Type Strains, Phase IV (KMG-IV): sequencing the most valuable type-strain genomes for metagenomic binning, comparative biology and taxonomic classification.</title>
        <authorList>
            <person name="Goeker M."/>
        </authorList>
    </citation>
    <scope>NUCLEOTIDE SEQUENCE [LARGE SCALE GENOMIC DNA]</scope>
    <source>
        <strain evidence="2 4">DSM 28688</strain>
    </source>
</reference>
<dbReference type="SUPFAM" id="SSF54637">
    <property type="entry name" value="Thioesterase/thiol ester dehydrase-isomerase"/>
    <property type="match status" value="1"/>
</dbReference>
<sequence>MGIMNRLIGLTGEAVADTEEEAGLDRPFAWLRRKGGNIIVNRMVGAAIPFAPRNRFSVEAVRSGYVRARIALKGNRNHFGSLYAGAAFLVAEIPGGVLTLFDMGPDYTPILKEMTMEYLAPADSDVTIELTMPASVRDSIQRKADETGRASFTLEGELKDESGQIVARSTAHYRVRKKGFEAVS</sequence>
<dbReference type="EMBL" id="QEKQ01000002">
    <property type="protein sequence ID" value="PVY78153.1"/>
    <property type="molecule type" value="Genomic_DNA"/>
</dbReference>
<dbReference type="Gene3D" id="3.10.129.10">
    <property type="entry name" value="Hotdog Thioesterase"/>
    <property type="match status" value="1"/>
</dbReference>
<dbReference type="InterPro" id="IPR027961">
    <property type="entry name" value="DUF4442"/>
</dbReference>
<dbReference type="Proteomes" id="UP000245887">
    <property type="component" value="Unassembled WGS sequence"/>
</dbReference>
<evidence type="ECO:0000313" key="1">
    <source>
        <dbReference type="EMBL" id="PAV26408.1"/>
    </source>
</evidence>
<dbReference type="AlphaFoldDB" id="A0A2A2I4T6"/>
<dbReference type="InterPro" id="IPR029069">
    <property type="entry name" value="HotDog_dom_sf"/>
</dbReference>
<protein>
    <submittedName>
        <fullName evidence="1">DUF4442 domain-containing protein</fullName>
    </submittedName>
</protein>
<evidence type="ECO:0000313" key="3">
    <source>
        <dbReference type="Proteomes" id="UP000218332"/>
    </source>
</evidence>
<reference evidence="1 3" key="1">
    <citation type="submission" date="2017-07" db="EMBL/GenBank/DDBJ databases">
        <title>Tamlnaduibacter salinus (Mi-7) genome sequencing.</title>
        <authorList>
            <person name="Verma A."/>
            <person name="Krishnamurthi S."/>
        </authorList>
    </citation>
    <scope>NUCLEOTIDE SEQUENCE [LARGE SCALE GENOMIC DNA]</scope>
    <source>
        <strain evidence="1 3">Mi-7</strain>
    </source>
</reference>
<dbReference type="CDD" id="cd03443">
    <property type="entry name" value="PaaI_thioesterase"/>
    <property type="match status" value="1"/>
</dbReference>
<dbReference type="OrthoDB" id="3173842at2"/>
<evidence type="ECO:0000313" key="4">
    <source>
        <dbReference type="Proteomes" id="UP000245887"/>
    </source>
</evidence>
<organism evidence="1 3">
    <name type="scientific">Tamilnaduibacter salinus</name>
    <dbReference type="NCBI Taxonomy" id="1484056"/>
    <lineage>
        <taxon>Bacteria</taxon>
        <taxon>Pseudomonadati</taxon>
        <taxon>Pseudomonadota</taxon>
        <taxon>Gammaproteobacteria</taxon>
        <taxon>Pseudomonadales</taxon>
        <taxon>Marinobacteraceae</taxon>
        <taxon>Tamilnaduibacter</taxon>
    </lineage>
</organism>
<accession>A0A2A2I4T6</accession>
<name>A0A2A2I4T6_9GAMM</name>
<proteinExistence type="predicted"/>